<dbReference type="WormBase" id="T17A3.4">
    <property type="protein sequence ID" value="CE19582"/>
    <property type="gene ID" value="WBGene00020542"/>
    <property type="gene designation" value="fbxb-82"/>
</dbReference>
<evidence type="ECO:0000313" key="3">
    <source>
        <dbReference type="Proteomes" id="UP000001940"/>
    </source>
</evidence>
<dbReference type="AGR" id="WB:WBGene00020542"/>
<dbReference type="AlphaFoldDB" id="O76692"/>
<accession>O76692</accession>
<evidence type="ECO:0000259" key="1">
    <source>
        <dbReference type="PROSITE" id="PS50181"/>
    </source>
</evidence>
<dbReference type="InterPro" id="IPR001810">
    <property type="entry name" value="F-box_dom"/>
</dbReference>
<dbReference type="PhylomeDB" id="O76692"/>
<dbReference type="eggNOG" id="ENOG502TJY2">
    <property type="taxonomic scope" value="Eukaryota"/>
</dbReference>
<protein>
    <submittedName>
        <fullName evidence="2">F-box domain-containing protein</fullName>
    </submittedName>
</protein>
<dbReference type="Pfam" id="PF07735">
    <property type="entry name" value="FBA_2"/>
    <property type="match status" value="1"/>
</dbReference>
<dbReference type="OMA" id="NIFLMCI"/>
<dbReference type="Proteomes" id="UP000001940">
    <property type="component" value="Chromosome III"/>
</dbReference>
<dbReference type="HOGENOM" id="CLU_028840_1_3_1"/>
<dbReference type="PROSITE" id="PS50181">
    <property type="entry name" value="FBOX"/>
    <property type="match status" value="1"/>
</dbReference>
<proteinExistence type="predicted"/>
<dbReference type="UCSC" id="T17A3.4">
    <property type="organism name" value="c. elegans"/>
</dbReference>
<dbReference type="OrthoDB" id="10626732at2759"/>
<dbReference type="RefSeq" id="NP_497155.1">
    <property type="nucleotide sequence ID" value="NM_064754.4"/>
</dbReference>
<gene>
    <name evidence="2 4" type="primary">fbxb-82</name>
    <name evidence="2" type="ORF">CELE_T17A3.4</name>
    <name evidence="4" type="ORF">T17A3.4</name>
</gene>
<evidence type="ECO:0000313" key="4">
    <source>
        <dbReference type="WormBase" id="T17A3.4"/>
    </source>
</evidence>
<dbReference type="GeneID" id="188566"/>
<dbReference type="CTD" id="188566"/>
<dbReference type="PIR" id="T33428">
    <property type="entry name" value="T33428"/>
</dbReference>
<organism evidence="2 3">
    <name type="scientific">Caenorhabditis elegans</name>
    <dbReference type="NCBI Taxonomy" id="6239"/>
    <lineage>
        <taxon>Eukaryota</taxon>
        <taxon>Metazoa</taxon>
        <taxon>Ecdysozoa</taxon>
        <taxon>Nematoda</taxon>
        <taxon>Chromadorea</taxon>
        <taxon>Rhabditida</taxon>
        <taxon>Rhabditina</taxon>
        <taxon>Rhabditomorpha</taxon>
        <taxon>Rhabditoidea</taxon>
        <taxon>Rhabditidae</taxon>
        <taxon>Peloderinae</taxon>
        <taxon>Caenorhabditis</taxon>
    </lineage>
</organism>
<dbReference type="PaxDb" id="6239-T17A3.4"/>
<dbReference type="STRING" id="6239.T17A3.4.1"/>
<name>O76692_CAEEL</name>
<dbReference type="PANTHER" id="PTHR22899">
    <property type="entry name" value="CYCLIN-RELATED F-BOX FAMILY"/>
    <property type="match status" value="1"/>
</dbReference>
<evidence type="ECO:0000313" key="2">
    <source>
        <dbReference type="EMBL" id="CCD66077.1"/>
    </source>
</evidence>
<dbReference type="PANTHER" id="PTHR22899:SF0">
    <property type="entry name" value="F-BOX ASSOCIATED DOMAIN-CONTAINING PROTEIN-RELATED"/>
    <property type="match status" value="1"/>
</dbReference>
<feature type="domain" description="F-box" evidence="1">
    <location>
        <begin position="4"/>
        <end position="53"/>
    </location>
</feature>
<reference evidence="2 3" key="1">
    <citation type="journal article" date="1998" name="Science">
        <title>Genome sequence of the nematode C. elegans: a platform for investigating biology.</title>
        <authorList>
            <consortium name="The C. elegans sequencing consortium"/>
            <person name="Sulson J.E."/>
            <person name="Waterston R."/>
        </authorList>
    </citation>
    <scope>NUCLEOTIDE SEQUENCE [LARGE SCALE GENOMIC DNA]</scope>
    <source>
        <strain evidence="2 3">Bristol N2</strain>
    </source>
</reference>
<dbReference type="EMBL" id="BX284603">
    <property type="protein sequence ID" value="CCD66077.1"/>
    <property type="molecule type" value="Genomic_DNA"/>
</dbReference>
<dbReference type="Bgee" id="WBGene00020542">
    <property type="expression patterns" value="Expressed in embryo and 1 other cell type or tissue"/>
</dbReference>
<sequence length="335" mass="39255">MTNGFPILRLPSKPLRSILQTMKFVELVSISFTSKVAKRHVKALNMKVSYINMFLSRLTIRLVVNFNGTLPLNFRIPDRNVSEPRKLNKKLNYMKVKEGPIFEETEVFEWKPSGIRFKEIANHVLEIFHKSEFSTLMISHDYDYKTMLQELKDFKIRKLCISSDRIQNSELRRNLLEKYSRQFRELALDYHSLKPQEFHLIVSISYNNCYLYKVPMKLEDLLVSNIFLMCIDKPCPLKQLCLFLKHWINGSNDRLEYLEMNLPANSTKTQFISIALNGIDYQLASTDKEWESANNGLIKTTVVKTGGFDIRQNDGTIATVTVDETFQKLRMFVWK</sequence>
<dbReference type="KEGG" id="cel:CELE_T17A3.4"/>
<dbReference type="InterPro" id="IPR053222">
    <property type="entry name" value="Zygotic_Embryogenesis-Asso"/>
</dbReference>
<dbReference type="InterPro" id="IPR012885">
    <property type="entry name" value="F-box_Sdz-33"/>
</dbReference>
<dbReference type="InParanoid" id="O76692"/>
<keyword evidence="3" id="KW-1185">Reference proteome</keyword>
<dbReference type="Pfam" id="PF00646">
    <property type="entry name" value="F-box"/>
    <property type="match status" value="1"/>
</dbReference>